<feature type="transmembrane region" description="Helical" evidence="9">
    <location>
        <begin position="7"/>
        <end position="24"/>
    </location>
</feature>
<feature type="transmembrane region" description="Helical" evidence="9">
    <location>
        <begin position="185"/>
        <end position="205"/>
    </location>
</feature>
<comment type="similarity">
    <text evidence="2 9">Belongs to the branched chain amino acid transporter family.</text>
</comment>
<proteinExistence type="inferred from homology"/>
<feature type="transmembrane region" description="Helical" evidence="9">
    <location>
        <begin position="363"/>
        <end position="381"/>
    </location>
</feature>
<keyword evidence="7 9" id="KW-1133">Transmembrane helix</keyword>
<comment type="caution">
    <text evidence="10">The sequence shown here is derived from an EMBL/GenBank/DDBJ whole genome shotgun (WGS) entry which is preliminary data.</text>
</comment>
<evidence type="ECO:0000256" key="7">
    <source>
        <dbReference type="ARBA" id="ARBA00022989"/>
    </source>
</evidence>
<feature type="transmembrane region" description="Helical" evidence="9">
    <location>
        <begin position="36"/>
        <end position="60"/>
    </location>
</feature>
<evidence type="ECO:0000313" key="11">
    <source>
        <dbReference type="Proteomes" id="UP001597502"/>
    </source>
</evidence>
<feature type="transmembrane region" description="Helical" evidence="9">
    <location>
        <begin position="401"/>
        <end position="421"/>
    </location>
</feature>
<feature type="transmembrane region" description="Helical" evidence="9">
    <location>
        <begin position="329"/>
        <end position="351"/>
    </location>
</feature>
<keyword evidence="6 9" id="KW-0029">Amino-acid transport</keyword>
<dbReference type="PANTHER" id="PTHR30588">
    <property type="entry name" value="BRANCHED-CHAIN AMINO ACID TRANSPORT SYSTEM 2 CARRIER PROTEIN"/>
    <property type="match status" value="1"/>
</dbReference>
<sequence length="435" mass="46361">MKKDTVIIGFMLFALFFGAGNLIYPPTLGIESGTSYWAAIAGFVITGVGLPILAVTAISSVKNDARELADRVHPLFGAVFTSVVYLAIGPFFGIPRAATVAFEMSLEPFTSASPFILFLFTTIFFLFVYIVSINPSKMVDRIGQFLTPLLLLAIVILCIGGFFLLDSSVQQPGEKYAQSPLFTGFVEGYLTMDAIAALAFGIIVVQAFKDRGISSRKHLVQSTLKAGLIAGVGLISVYASMGWIGTKMASAGSFANGGDILSGAADVMFGSFGAMLLGIIVGLACFTTSTGLVVASGQFFHKLTGYPYKRIAAMVTIASYLIANQGLNTIISVSVPVLTFIYPIAIVLILMTFLERLFGGSANVYRGAILMTGFVSLYDGLIEFGVSMPAVTAMMEHLPFFSFGLGWIVPALIGGLVGYLIKSTRHHPIPDKELL</sequence>
<feature type="transmembrane region" description="Helical" evidence="9">
    <location>
        <begin position="145"/>
        <end position="165"/>
    </location>
</feature>
<keyword evidence="5 9" id="KW-0812">Transmembrane</keyword>
<reference evidence="11" key="1">
    <citation type="journal article" date="2019" name="Int. J. Syst. Evol. Microbiol.">
        <title>The Global Catalogue of Microorganisms (GCM) 10K type strain sequencing project: providing services to taxonomists for standard genome sequencing and annotation.</title>
        <authorList>
            <consortium name="The Broad Institute Genomics Platform"/>
            <consortium name="The Broad Institute Genome Sequencing Center for Infectious Disease"/>
            <person name="Wu L."/>
            <person name="Ma J."/>
        </authorList>
    </citation>
    <scope>NUCLEOTIDE SEQUENCE [LARGE SCALE GENOMIC DNA]</scope>
    <source>
        <strain evidence="11">TISTR 1535</strain>
    </source>
</reference>
<gene>
    <name evidence="10" type="primary">brnQ</name>
    <name evidence="10" type="ORF">ACFSUO_14715</name>
</gene>
<dbReference type="RefSeq" id="WP_382395482.1">
    <property type="nucleotide sequence ID" value="NZ_JBHUNA010000039.1"/>
</dbReference>
<feature type="transmembrane region" description="Helical" evidence="9">
    <location>
        <begin position="226"/>
        <end position="244"/>
    </location>
</feature>
<keyword evidence="8 9" id="KW-0472">Membrane</keyword>
<comment type="function">
    <text evidence="9">Component of the transport system for branched-chain amino acids.</text>
</comment>
<evidence type="ECO:0000256" key="2">
    <source>
        <dbReference type="ARBA" id="ARBA00008540"/>
    </source>
</evidence>
<dbReference type="InterPro" id="IPR004685">
    <property type="entry name" value="Brnchd-chn_aa_trnsp_Livcs"/>
</dbReference>
<organism evidence="10 11">
    <name type="scientific">Lentibacillus juripiscarius</name>
    <dbReference type="NCBI Taxonomy" id="257446"/>
    <lineage>
        <taxon>Bacteria</taxon>
        <taxon>Bacillati</taxon>
        <taxon>Bacillota</taxon>
        <taxon>Bacilli</taxon>
        <taxon>Bacillales</taxon>
        <taxon>Bacillaceae</taxon>
        <taxon>Lentibacillus</taxon>
    </lineage>
</organism>
<feature type="transmembrane region" description="Helical" evidence="9">
    <location>
        <begin position="272"/>
        <end position="295"/>
    </location>
</feature>
<evidence type="ECO:0000256" key="9">
    <source>
        <dbReference type="RuleBase" id="RU362122"/>
    </source>
</evidence>
<feature type="transmembrane region" description="Helical" evidence="9">
    <location>
        <begin position="112"/>
        <end position="133"/>
    </location>
</feature>
<feature type="transmembrane region" description="Helical" evidence="9">
    <location>
        <begin position="72"/>
        <end position="92"/>
    </location>
</feature>
<dbReference type="NCBIfam" id="TIGR00796">
    <property type="entry name" value="livcs"/>
    <property type="match status" value="1"/>
</dbReference>
<comment type="caution">
    <text evidence="9">Lacks conserved residue(s) required for the propagation of feature annotation.</text>
</comment>
<dbReference type="Proteomes" id="UP001597502">
    <property type="component" value="Unassembled WGS sequence"/>
</dbReference>
<keyword evidence="4" id="KW-1003">Cell membrane</keyword>
<evidence type="ECO:0000256" key="4">
    <source>
        <dbReference type="ARBA" id="ARBA00022475"/>
    </source>
</evidence>
<protein>
    <recommendedName>
        <fullName evidence="9">Branched-chain amino acid transport system carrier protein</fullName>
    </recommendedName>
</protein>
<evidence type="ECO:0000256" key="1">
    <source>
        <dbReference type="ARBA" id="ARBA00004651"/>
    </source>
</evidence>
<evidence type="ECO:0000256" key="5">
    <source>
        <dbReference type="ARBA" id="ARBA00022692"/>
    </source>
</evidence>
<evidence type="ECO:0000313" key="10">
    <source>
        <dbReference type="EMBL" id="MFD2762208.1"/>
    </source>
</evidence>
<dbReference type="Pfam" id="PF05525">
    <property type="entry name" value="Branch_AA_trans"/>
    <property type="match status" value="1"/>
</dbReference>
<dbReference type="EMBL" id="JBHUNA010000039">
    <property type="protein sequence ID" value="MFD2762208.1"/>
    <property type="molecule type" value="Genomic_DNA"/>
</dbReference>
<keyword evidence="3 9" id="KW-0813">Transport</keyword>
<evidence type="ECO:0000256" key="8">
    <source>
        <dbReference type="ARBA" id="ARBA00023136"/>
    </source>
</evidence>
<comment type="subcellular location">
    <subcellularLocation>
        <location evidence="1 9">Cell membrane</location>
        <topology evidence="1 9">Multi-pass membrane protein</topology>
    </subcellularLocation>
</comment>
<evidence type="ECO:0000256" key="6">
    <source>
        <dbReference type="ARBA" id="ARBA00022970"/>
    </source>
</evidence>
<name>A0ABW5VA46_9BACI</name>
<dbReference type="PANTHER" id="PTHR30588:SF0">
    <property type="entry name" value="BRANCHED-CHAIN AMINO ACID PERMEASE BRNQ"/>
    <property type="match status" value="1"/>
</dbReference>
<evidence type="ECO:0000256" key="3">
    <source>
        <dbReference type="ARBA" id="ARBA00022448"/>
    </source>
</evidence>
<keyword evidence="11" id="KW-1185">Reference proteome</keyword>
<accession>A0ABW5VA46</accession>